<keyword evidence="2 6" id="KW-0489">Methyltransferase</keyword>
<dbReference type="PANTHER" id="PTHR42971:SF1">
    <property type="entry name" value="TRNA (CYTIDINE(34)-2'-O)-METHYLTRANSFERASE"/>
    <property type="match status" value="1"/>
</dbReference>
<reference evidence="9 10" key="1">
    <citation type="submission" date="2016-05" db="EMBL/GenBank/DDBJ databases">
        <title>Diversity and Homogeneity among Thermoacidophilic Verrucomicrobia Methanotrophs Linked with Geographical Origin.</title>
        <authorList>
            <person name="Erikstad H.-A."/>
            <person name="Smestad N.B."/>
            <person name="Ceballos R.M."/>
            <person name="Birkeland N.-K."/>
        </authorList>
    </citation>
    <scope>NUCLEOTIDE SEQUENCE [LARGE SCALE GENOMIC DNA]</scope>
    <source>
        <strain evidence="9 10">Phi</strain>
    </source>
</reference>
<evidence type="ECO:0000256" key="2">
    <source>
        <dbReference type="ARBA" id="ARBA00022603"/>
    </source>
</evidence>
<evidence type="ECO:0000256" key="1">
    <source>
        <dbReference type="ARBA" id="ARBA00022490"/>
    </source>
</evidence>
<proteinExistence type="inferred from homology"/>
<dbReference type="GO" id="GO:0141098">
    <property type="term" value="F:tRNA (cytidine(34)-2'-O)-methyltransferase activity"/>
    <property type="evidence" value="ECO:0007669"/>
    <property type="project" value="RHEA"/>
</dbReference>
<evidence type="ECO:0000256" key="3">
    <source>
        <dbReference type="ARBA" id="ARBA00022679"/>
    </source>
</evidence>
<feature type="binding site" evidence="6 7">
    <location>
        <position position="136"/>
    </location>
    <ligand>
        <name>S-adenosyl-L-methionine</name>
        <dbReference type="ChEBI" id="CHEBI:59789"/>
    </ligand>
</feature>
<name>A0A4Y8PD00_9BACT</name>
<comment type="subcellular location">
    <subcellularLocation>
        <location evidence="6">Cytoplasm</location>
    </subcellularLocation>
</comment>
<dbReference type="HAMAP" id="MF_01885">
    <property type="entry name" value="tRNA_methyltr_TrmL"/>
    <property type="match status" value="1"/>
</dbReference>
<dbReference type="GO" id="GO:0005737">
    <property type="term" value="C:cytoplasm"/>
    <property type="evidence" value="ECO:0007669"/>
    <property type="project" value="UniProtKB-SubCell"/>
</dbReference>
<keyword evidence="4 6" id="KW-0949">S-adenosyl-L-methionine</keyword>
<dbReference type="CDD" id="cd18094">
    <property type="entry name" value="SpoU-like_TrmL"/>
    <property type="match status" value="1"/>
</dbReference>
<feature type="binding site" evidence="6 7">
    <location>
        <position position="106"/>
    </location>
    <ligand>
        <name>S-adenosyl-L-methionine</name>
        <dbReference type="ChEBI" id="CHEBI:59789"/>
    </ligand>
</feature>
<dbReference type="EC" id="2.1.1.207" evidence="6"/>
<dbReference type="InterPro" id="IPR029028">
    <property type="entry name" value="Alpha/beta_knot_MTases"/>
</dbReference>
<keyword evidence="10" id="KW-1185">Reference proteome</keyword>
<comment type="similarity">
    <text evidence="6">Belongs to the class IV-like SAM-binding methyltransferase superfamily. RNA methyltransferase TrmH family. TrmL subfamily.</text>
</comment>
<keyword evidence="5 6" id="KW-0819">tRNA processing</keyword>
<dbReference type="PANTHER" id="PTHR42971">
    <property type="entry name" value="TRNA (CYTIDINE(34)-2'-O)-METHYLTRANSFERASE"/>
    <property type="match status" value="1"/>
</dbReference>
<sequence length="164" mass="18439">MGNKGFGLAIVLVAPQIPQNTGNIARMCAATFTELHLVKPLGFSLEDSSLKRAGLDYWSEVKLFLWEGWDDFVTKNPNKKLFFFETGNYPSYFTASFSPHDVFVFGRETKGLSKRILSLYPQSIFSIPILNGAVRSLNLANCVSIVLYEALRQIYTKIQINFAS</sequence>
<comment type="function">
    <text evidence="6">Could methylate the ribose at the nucleotide 34 wobble position in tRNA.</text>
</comment>
<accession>A0A4Y8PD00</accession>
<evidence type="ECO:0000313" key="9">
    <source>
        <dbReference type="EMBL" id="TFE68904.1"/>
    </source>
</evidence>
<dbReference type="InterPro" id="IPR016914">
    <property type="entry name" value="TrmL"/>
</dbReference>
<dbReference type="InterPro" id="IPR001537">
    <property type="entry name" value="SpoU_MeTrfase"/>
</dbReference>
<feature type="binding site" evidence="6 7">
    <location>
        <position position="127"/>
    </location>
    <ligand>
        <name>S-adenosyl-L-methionine</name>
        <dbReference type="ChEBI" id="CHEBI:59789"/>
    </ligand>
</feature>
<feature type="domain" description="tRNA/rRNA methyltransferase SpoU type" evidence="8">
    <location>
        <begin position="8"/>
        <end position="148"/>
    </location>
</feature>
<dbReference type="PIRSF" id="PIRSF029256">
    <property type="entry name" value="SpoU_TrmH_prd"/>
    <property type="match status" value="1"/>
</dbReference>
<evidence type="ECO:0000256" key="5">
    <source>
        <dbReference type="ARBA" id="ARBA00022694"/>
    </source>
</evidence>
<dbReference type="GO" id="GO:0003723">
    <property type="term" value="F:RNA binding"/>
    <property type="evidence" value="ECO:0007669"/>
    <property type="project" value="InterPro"/>
</dbReference>
<dbReference type="GO" id="GO:0002130">
    <property type="term" value="P:wobble position ribose methylation"/>
    <property type="evidence" value="ECO:0007669"/>
    <property type="project" value="TreeGrafter"/>
</dbReference>
<keyword evidence="3 6" id="KW-0808">Transferase</keyword>
<evidence type="ECO:0000256" key="4">
    <source>
        <dbReference type="ARBA" id="ARBA00022691"/>
    </source>
</evidence>
<dbReference type="EMBL" id="LXQC01000136">
    <property type="protein sequence ID" value="TFE68904.1"/>
    <property type="molecule type" value="Genomic_DNA"/>
</dbReference>
<evidence type="ECO:0000313" key="10">
    <source>
        <dbReference type="Proteomes" id="UP000297713"/>
    </source>
</evidence>
<comment type="caution">
    <text evidence="9">The sequence shown here is derived from an EMBL/GenBank/DDBJ whole genome shotgun (WGS) entry which is preliminary data.</text>
</comment>
<dbReference type="Proteomes" id="UP000297713">
    <property type="component" value="Unassembled WGS sequence"/>
</dbReference>
<dbReference type="SUPFAM" id="SSF75217">
    <property type="entry name" value="alpha/beta knot"/>
    <property type="match status" value="1"/>
</dbReference>
<dbReference type="InterPro" id="IPR029026">
    <property type="entry name" value="tRNA_m1G_MTases_N"/>
</dbReference>
<dbReference type="RefSeq" id="WP_134439853.1">
    <property type="nucleotide sequence ID" value="NZ_LXQC01000136.1"/>
</dbReference>
<protein>
    <recommendedName>
        <fullName evidence="6">Putative tRNA (cytidine(34)-2'-O)-methyltransferase</fullName>
        <ecNumber evidence="6">2.1.1.207</ecNumber>
    </recommendedName>
    <alternativeName>
        <fullName evidence="6">tRNA (cytidine/uridine-2'-O-)-methyltransferase</fullName>
    </alternativeName>
</protein>
<keyword evidence="1 6" id="KW-0963">Cytoplasm</keyword>
<comment type="caution">
    <text evidence="6">Lacks conserved residue(s) required for the propagation of feature annotation.</text>
</comment>
<evidence type="ECO:0000256" key="7">
    <source>
        <dbReference type="PIRSR" id="PIRSR029256-1"/>
    </source>
</evidence>
<dbReference type="Pfam" id="PF00588">
    <property type="entry name" value="SpoU_methylase"/>
    <property type="match status" value="1"/>
</dbReference>
<dbReference type="OrthoDB" id="9789043at2"/>
<gene>
    <name evidence="9" type="ORF">A7Q10_07345</name>
</gene>
<dbReference type="Gene3D" id="3.40.1280.10">
    <property type="match status" value="1"/>
</dbReference>
<dbReference type="AlphaFoldDB" id="A0A4Y8PD00"/>
<evidence type="ECO:0000259" key="8">
    <source>
        <dbReference type="Pfam" id="PF00588"/>
    </source>
</evidence>
<evidence type="ECO:0000256" key="6">
    <source>
        <dbReference type="HAMAP-Rule" id="MF_01885"/>
    </source>
</evidence>
<dbReference type="GO" id="GO:0141102">
    <property type="term" value="F:tRNA (5-carboxymethylaminomethyluridine(34)-2'-O)-methyltransferase activity"/>
    <property type="evidence" value="ECO:0007669"/>
    <property type="project" value="RHEA"/>
</dbReference>
<comment type="catalytic activity">
    <reaction evidence="6">
        <text>cytidine(34) in tRNA + S-adenosyl-L-methionine = 2'-O-methylcytidine(34) in tRNA + S-adenosyl-L-homocysteine + H(+)</text>
        <dbReference type="Rhea" id="RHEA:43084"/>
        <dbReference type="Rhea" id="RHEA-COMP:10331"/>
        <dbReference type="Rhea" id="RHEA-COMP:10332"/>
        <dbReference type="ChEBI" id="CHEBI:15378"/>
        <dbReference type="ChEBI" id="CHEBI:57856"/>
        <dbReference type="ChEBI" id="CHEBI:59789"/>
        <dbReference type="ChEBI" id="CHEBI:74495"/>
        <dbReference type="ChEBI" id="CHEBI:82748"/>
        <dbReference type="EC" id="2.1.1.207"/>
    </reaction>
</comment>
<comment type="catalytic activity">
    <reaction evidence="6">
        <text>5-carboxymethylaminomethyluridine(34) in tRNA(Leu) + S-adenosyl-L-methionine = 5-carboxymethylaminomethyl-2'-O-methyluridine(34) in tRNA(Leu) + S-adenosyl-L-homocysteine + H(+)</text>
        <dbReference type="Rhea" id="RHEA:43088"/>
        <dbReference type="Rhea" id="RHEA-COMP:10333"/>
        <dbReference type="Rhea" id="RHEA-COMP:10334"/>
        <dbReference type="ChEBI" id="CHEBI:15378"/>
        <dbReference type="ChEBI" id="CHEBI:57856"/>
        <dbReference type="ChEBI" id="CHEBI:59789"/>
        <dbReference type="ChEBI" id="CHEBI:74508"/>
        <dbReference type="ChEBI" id="CHEBI:74511"/>
        <dbReference type="EC" id="2.1.1.207"/>
    </reaction>
</comment>
<organism evidence="9 10">
    <name type="scientific">Methylacidiphilum caldifontis</name>
    <dbReference type="NCBI Taxonomy" id="2795386"/>
    <lineage>
        <taxon>Bacteria</taxon>
        <taxon>Pseudomonadati</taxon>
        <taxon>Verrucomicrobiota</taxon>
        <taxon>Methylacidiphilae</taxon>
        <taxon>Methylacidiphilales</taxon>
        <taxon>Methylacidiphilaceae</taxon>
        <taxon>Methylacidiphilum (ex Ratnadevi et al. 2023)</taxon>
    </lineage>
</organism>